<evidence type="ECO:0000313" key="1">
    <source>
        <dbReference type="EMBL" id="KAK5947978.1"/>
    </source>
</evidence>
<dbReference type="InterPro" id="IPR032710">
    <property type="entry name" value="NTF2-like_dom_sf"/>
</dbReference>
<proteinExistence type="predicted"/>
<evidence type="ECO:0008006" key="3">
    <source>
        <dbReference type="Google" id="ProtNLM"/>
    </source>
</evidence>
<reference evidence="1 2" key="1">
    <citation type="submission" date="2022-12" db="EMBL/GenBank/DDBJ databases">
        <title>Genomic features and morphological characterization of a novel Knufia sp. strain isolated from spacecraft assembly facility.</title>
        <authorList>
            <person name="Teixeira M."/>
            <person name="Chander A.M."/>
            <person name="Stajich J.E."/>
            <person name="Venkateswaran K."/>
        </authorList>
    </citation>
    <scope>NUCLEOTIDE SEQUENCE [LARGE SCALE GENOMIC DNA]</scope>
    <source>
        <strain evidence="1 2">FJI-L2-BK-P2</strain>
    </source>
</reference>
<dbReference type="AlphaFoldDB" id="A0AAN8ECD1"/>
<sequence length="139" mass="15417">MAEAQTTQVIASLEDQTWRVLSKNGADFLPFLSTDCQMLMPFGMQLSAASEPSIKEVMTSDAFIPWKAYKMSDVVVTPVGSDGAAISYRVRASRPNPEGEDSIFKALISSVWRKDEKTGAWQMCLHQQTPFDHGVEDLL</sequence>
<dbReference type="Proteomes" id="UP001316803">
    <property type="component" value="Unassembled WGS sequence"/>
</dbReference>
<dbReference type="SUPFAM" id="SSF54427">
    <property type="entry name" value="NTF2-like"/>
    <property type="match status" value="1"/>
</dbReference>
<dbReference type="Gene3D" id="3.10.450.50">
    <property type="match status" value="1"/>
</dbReference>
<dbReference type="EMBL" id="JAKLMC020000057">
    <property type="protein sequence ID" value="KAK5947978.1"/>
    <property type="molecule type" value="Genomic_DNA"/>
</dbReference>
<name>A0AAN8ECD1_9EURO</name>
<evidence type="ECO:0000313" key="2">
    <source>
        <dbReference type="Proteomes" id="UP001316803"/>
    </source>
</evidence>
<keyword evidence="2" id="KW-1185">Reference proteome</keyword>
<organism evidence="1 2">
    <name type="scientific">Knufia fluminis</name>
    <dbReference type="NCBI Taxonomy" id="191047"/>
    <lineage>
        <taxon>Eukaryota</taxon>
        <taxon>Fungi</taxon>
        <taxon>Dikarya</taxon>
        <taxon>Ascomycota</taxon>
        <taxon>Pezizomycotina</taxon>
        <taxon>Eurotiomycetes</taxon>
        <taxon>Chaetothyriomycetidae</taxon>
        <taxon>Chaetothyriales</taxon>
        <taxon>Trichomeriaceae</taxon>
        <taxon>Knufia</taxon>
    </lineage>
</organism>
<protein>
    <recommendedName>
        <fullName evidence="3">DUF4440 domain-containing protein</fullName>
    </recommendedName>
</protein>
<gene>
    <name evidence="1" type="ORF">OHC33_011019</name>
</gene>
<comment type="caution">
    <text evidence="1">The sequence shown here is derived from an EMBL/GenBank/DDBJ whole genome shotgun (WGS) entry which is preliminary data.</text>
</comment>
<accession>A0AAN8ECD1</accession>